<dbReference type="Proteomes" id="UP000306229">
    <property type="component" value="Chromosome"/>
</dbReference>
<feature type="transmembrane region" description="Helical" evidence="6">
    <location>
        <begin position="80"/>
        <end position="100"/>
    </location>
</feature>
<dbReference type="PANTHER" id="PTHR30250:SF11">
    <property type="entry name" value="O-ANTIGEN TRANSPORTER-RELATED"/>
    <property type="match status" value="1"/>
</dbReference>
<sequence length="485" mass="55381">MGIVLKQSFTNTLILFLGFAIGGINVLFIYTHFLHEDYYGLNTFLLSTANILSPLMVLGMQHTIIKFFTSFQTKYEQDQFLTSALVMPLFIIIPLGFIGAYTYESIANWLSVENAIIKPYTYLIFLTAIFIGYFEVFYSFSKVQYQSVFGNFIKEMFARICATFLLFAVHFKWITEEQFIYAITIVYGLRMVIMMMYAFTLYKPEFIFKFPKNSREILSYSFYIILAGSASGILLDIDKFMIPQLEQIAEVAYYAVGIYIASVIAIPSRAMQQIINPLTAKELNNNNLKEVLSLYKKSSITLLVAGGLLFLLINLNIQDLYGLINKPEYAVGGMIVLMISISEMYKLALGTNGAILTNSDHYRVFFYFSIAMALSVIFLNKWLIEILGIDGAALATLIVVLVFSTIKIIYIQVKMNMQPFTTKTIAILTVILVLFFAFYFIELPFHALVNIFIKSIAVTIIYTFTVYKFRISEDVNGLINKYIPR</sequence>
<feature type="transmembrane region" description="Helical" evidence="6">
    <location>
        <begin position="299"/>
        <end position="317"/>
    </location>
</feature>
<evidence type="ECO:0000256" key="6">
    <source>
        <dbReference type="SAM" id="Phobius"/>
    </source>
</evidence>
<feature type="transmembrane region" description="Helical" evidence="6">
    <location>
        <begin position="329"/>
        <end position="349"/>
    </location>
</feature>
<evidence type="ECO:0000313" key="8">
    <source>
        <dbReference type="Proteomes" id="UP000306229"/>
    </source>
</evidence>
<evidence type="ECO:0000256" key="3">
    <source>
        <dbReference type="ARBA" id="ARBA00022692"/>
    </source>
</evidence>
<dbReference type="GO" id="GO:0005886">
    <property type="term" value="C:plasma membrane"/>
    <property type="evidence" value="ECO:0007669"/>
    <property type="project" value="UniProtKB-SubCell"/>
</dbReference>
<feature type="transmembrane region" description="Helical" evidence="6">
    <location>
        <begin position="248"/>
        <end position="266"/>
    </location>
</feature>
<feature type="transmembrane region" description="Helical" evidence="6">
    <location>
        <begin position="391"/>
        <end position="413"/>
    </location>
</feature>
<evidence type="ECO:0000256" key="5">
    <source>
        <dbReference type="ARBA" id="ARBA00023136"/>
    </source>
</evidence>
<organism evidence="7 8">
    <name type="scientific">Aureibaculum algae</name>
    <dbReference type="NCBI Taxonomy" id="2584122"/>
    <lineage>
        <taxon>Bacteria</taxon>
        <taxon>Pseudomonadati</taxon>
        <taxon>Bacteroidota</taxon>
        <taxon>Flavobacteriia</taxon>
        <taxon>Flavobacteriales</taxon>
        <taxon>Flavobacteriaceae</taxon>
        <taxon>Aureibaculum</taxon>
    </lineage>
</organism>
<evidence type="ECO:0000256" key="4">
    <source>
        <dbReference type="ARBA" id="ARBA00022989"/>
    </source>
</evidence>
<keyword evidence="8" id="KW-1185">Reference proteome</keyword>
<dbReference type="KEGG" id="fbe:FF125_07095"/>
<dbReference type="InterPro" id="IPR050833">
    <property type="entry name" value="Poly_Biosynth_Transport"/>
</dbReference>
<evidence type="ECO:0000256" key="2">
    <source>
        <dbReference type="ARBA" id="ARBA00022475"/>
    </source>
</evidence>
<proteinExistence type="predicted"/>
<feature type="transmembrane region" description="Helical" evidence="6">
    <location>
        <begin position="152"/>
        <end position="173"/>
    </location>
</feature>
<dbReference type="EMBL" id="CP040749">
    <property type="protein sequence ID" value="QCX38207.1"/>
    <property type="molecule type" value="Genomic_DNA"/>
</dbReference>
<evidence type="ECO:0000256" key="1">
    <source>
        <dbReference type="ARBA" id="ARBA00004651"/>
    </source>
</evidence>
<keyword evidence="4 6" id="KW-1133">Transmembrane helix</keyword>
<feature type="transmembrane region" description="Helical" evidence="6">
    <location>
        <begin position="361"/>
        <end position="379"/>
    </location>
</feature>
<feature type="transmembrane region" description="Helical" evidence="6">
    <location>
        <begin position="12"/>
        <end position="33"/>
    </location>
</feature>
<dbReference type="AlphaFoldDB" id="A0A5B7TTA4"/>
<feature type="transmembrane region" description="Helical" evidence="6">
    <location>
        <begin position="220"/>
        <end position="242"/>
    </location>
</feature>
<feature type="transmembrane region" description="Helical" evidence="6">
    <location>
        <begin position="447"/>
        <end position="467"/>
    </location>
</feature>
<keyword evidence="2" id="KW-1003">Cell membrane</keyword>
<keyword evidence="5 6" id="KW-0472">Membrane</keyword>
<feature type="transmembrane region" description="Helical" evidence="6">
    <location>
        <begin position="120"/>
        <end position="140"/>
    </location>
</feature>
<feature type="transmembrane region" description="Helical" evidence="6">
    <location>
        <begin position="425"/>
        <end position="441"/>
    </location>
</feature>
<dbReference type="OrthoDB" id="88014at2"/>
<evidence type="ECO:0000313" key="7">
    <source>
        <dbReference type="EMBL" id="QCX38207.1"/>
    </source>
</evidence>
<name>A0A5B7TTA4_9FLAO</name>
<dbReference type="RefSeq" id="WP_138949107.1">
    <property type="nucleotide sequence ID" value="NZ_CP040749.1"/>
</dbReference>
<feature type="transmembrane region" description="Helical" evidence="6">
    <location>
        <begin position="179"/>
        <end position="199"/>
    </location>
</feature>
<comment type="subcellular location">
    <subcellularLocation>
        <location evidence="1">Cell membrane</location>
        <topology evidence="1">Multi-pass membrane protein</topology>
    </subcellularLocation>
</comment>
<feature type="transmembrane region" description="Helical" evidence="6">
    <location>
        <begin position="39"/>
        <end position="59"/>
    </location>
</feature>
<protein>
    <submittedName>
        <fullName evidence="7">Lipopolysaccharide biosynthesis protein</fullName>
    </submittedName>
</protein>
<keyword evidence="3 6" id="KW-0812">Transmembrane</keyword>
<accession>A0A5B7TTA4</accession>
<dbReference type="PANTHER" id="PTHR30250">
    <property type="entry name" value="PST FAMILY PREDICTED COLANIC ACID TRANSPORTER"/>
    <property type="match status" value="1"/>
</dbReference>
<gene>
    <name evidence="7" type="ORF">FF125_07095</name>
</gene>
<reference evidence="7 8" key="1">
    <citation type="submission" date="2019-05" db="EMBL/GenBank/DDBJ databases">
        <title>Algicella ahnfeltiae gen. nov., sp. nov., a novel marine bacterium of the family Flavobacteriaceae isolated from a red alga.</title>
        <authorList>
            <person name="Nedashkovskaya O.I."/>
            <person name="Kukhlevskiy A.D."/>
            <person name="Kim S.-G."/>
            <person name="Zhukova N.V."/>
            <person name="Mikhailov V.V."/>
        </authorList>
    </citation>
    <scope>NUCLEOTIDE SEQUENCE [LARGE SCALE GENOMIC DNA]</scope>
    <source>
        <strain evidence="7 8">10Alg115</strain>
    </source>
</reference>